<organism evidence="3 4">
    <name type="scientific">Methylorubrum thiocyanatum</name>
    <dbReference type="NCBI Taxonomy" id="47958"/>
    <lineage>
        <taxon>Bacteria</taxon>
        <taxon>Pseudomonadati</taxon>
        <taxon>Pseudomonadota</taxon>
        <taxon>Alphaproteobacteria</taxon>
        <taxon>Hyphomicrobiales</taxon>
        <taxon>Methylobacteriaceae</taxon>
        <taxon>Methylorubrum</taxon>
    </lineage>
</organism>
<keyword evidence="1" id="KW-0812">Transmembrane</keyword>
<accession>A0AA40VEP3</accession>
<comment type="caution">
    <text evidence="3">The sequence shown here is derived from an EMBL/GenBank/DDBJ whole genome shotgun (WGS) entry which is preliminary data.</text>
</comment>
<protein>
    <submittedName>
        <fullName evidence="3">Transposase</fullName>
    </submittedName>
</protein>
<dbReference type="Proteomes" id="UP000543554">
    <property type="component" value="Unassembled WGS sequence"/>
</dbReference>
<dbReference type="Pfam" id="PF02371">
    <property type="entry name" value="Transposase_20"/>
    <property type="match status" value="1"/>
</dbReference>
<keyword evidence="1" id="KW-1133">Transmembrane helix</keyword>
<gene>
    <name evidence="3" type="ORF">HNR51_005396</name>
</gene>
<name>A0AA40VEP3_9HYPH</name>
<reference evidence="3 4" key="1">
    <citation type="submission" date="2020-08" db="EMBL/GenBank/DDBJ databases">
        <title>Genomic Encyclopedia of Type Strains, Phase IV (KMG-IV): sequencing the most valuable type-strain genomes for metagenomic binning, comparative biology and taxonomic classification.</title>
        <authorList>
            <person name="Goeker M."/>
        </authorList>
    </citation>
    <scope>NUCLEOTIDE SEQUENCE [LARGE SCALE GENOMIC DNA]</scope>
    <source>
        <strain evidence="3 4">DSM 11490</strain>
    </source>
</reference>
<evidence type="ECO:0000256" key="1">
    <source>
        <dbReference type="SAM" id="Phobius"/>
    </source>
</evidence>
<feature type="transmembrane region" description="Helical" evidence="1">
    <location>
        <begin position="46"/>
        <end position="67"/>
    </location>
</feature>
<evidence type="ECO:0000313" key="4">
    <source>
        <dbReference type="Proteomes" id="UP000543554"/>
    </source>
</evidence>
<dbReference type="AlphaFoldDB" id="A0AA40VEP3"/>
<sequence length="122" mass="12966">MGQGVTLGNQNRGLAVVFGVRLPPALSPPFIEQALRSSEGIAGLSAAMHGLIGAQIAMLAAIAAINADTKRMVRASDAYRRLTTIPVVGQLTALAFTAAVDDPERFRRSRDAGPYLRLVPRR</sequence>
<keyword evidence="4" id="KW-1185">Reference proteome</keyword>
<dbReference type="InterPro" id="IPR003346">
    <property type="entry name" value="Transposase_20"/>
</dbReference>
<evidence type="ECO:0000313" key="3">
    <source>
        <dbReference type="EMBL" id="MBA8916275.1"/>
    </source>
</evidence>
<feature type="domain" description="Transposase IS116/IS110/IS902 C-terminal" evidence="2">
    <location>
        <begin position="80"/>
        <end position="121"/>
    </location>
</feature>
<evidence type="ECO:0000259" key="2">
    <source>
        <dbReference type="Pfam" id="PF02371"/>
    </source>
</evidence>
<dbReference type="GO" id="GO:0003677">
    <property type="term" value="F:DNA binding"/>
    <property type="evidence" value="ECO:0007669"/>
    <property type="project" value="InterPro"/>
</dbReference>
<proteinExistence type="predicted"/>
<dbReference type="GO" id="GO:0006313">
    <property type="term" value="P:DNA transposition"/>
    <property type="evidence" value="ECO:0007669"/>
    <property type="project" value="InterPro"/>
</dbReference>
<keyword evidence="1" id="KW-0472">Membrane</keyword>
<dbReference type="GO" id="GO:0004803">
    <property type="term" value="F:transposase activity"/>
    <property type="evidence" value="ECO:0007669"/>
    <property type="project" value="InterPro"/>
</dbReference>
<dbReference type="EMBL" id="JACJIB010000023">
    <property type="protein sequence ID" value="MBA8916275.1"/>
    <property type="molecule type" value="Genomic_DNA"/>
</dbReference>